<evidence type="ECO:0000256" key="4">
    <source>
        <dbReference type="ARBA" id="ARBA00022801"/>
    </source>
</evidence>
<comment type="caution">
    <text evidence="12">The sequence shown here is derived from an EMBL/GenBank/DDBJ whole genome shotgun (WGS) entry which is preliminary data.</text>
</comment>
<proteinExistence type="inferred from homology"/>
<dbReference type="InterPro" id="IPR050887">
    <property type="entry name" value="Beta-mannosidase_GH2"/>
</dbReference>
<dbReference type="Proteomes" id="UP000886886">
    <property type="component" value="Unassembled WGS sequence"/>
</dbReference>
<sequence>MKREIKEGFKIRTVGEESWHTFDVPGSAMTTYCAEGILPDPYYGTNEYEVNRFFEHDFEIQGSFCLTGEEYGKENLELVFYGIDTVADLYLNDVFLGHVENMHRIYTFSIRECAREGENGLRIQITSPLKFIRSYRPEKGREIHMANTGTTLGSQYIRKPHCMFGWDWGPKLPDAGIFRKIELFAYDGARLLDTYIRQNHQDGRVSLTFETEVKNPKEDPVKLSYQVYDPTGELLYEGEEPSAAIEEPKLWWPNGLGDQPLYRVSVILESERDGRETKEYRIGLRTMEISQEEDQWGTEFAFKVNGKKMFAKGADYIPDDCFYPRITGEVLKRDVEAAVFANFNCLRIWGGGYYPSDEFYDLCDEYGILLWQDLMYACNIYDLTEEFTENIVAEARDNVARFRNHACLALICGNNEMETAWIDWKDMQGHAPSLKRDYLLQFEYFLKKTVQETAPDTFYWPSSPSSGGSFDDPGDENRGDSHYWDVWHGQKPFSEYRNHYFRFCSEFGFQSLPSMKTIESFTEERDRNLFSRVMESHQKNPAANGKILYYLSETFRYPKDLESLVFLSQVLQGYAMKEAVEHFRRNRGRCMGSIYWQFNDNWPVASWSSMDYYGRYKALHYIAQSFYAPLAGSIAKDGSRMEFWISNEGLKEKQVTGTIRLKTLDFQVLEERQFEVSVPALSAIRADSEDYERFHPLEADNLFVEMIYQYEEKGETVSRKEFETFVPMKYVELWDPCFEITEYSDGSLKIQAKSFVPYCMAESLGEDRIWEENVVSITGPEPVILRPVRGRNCAVPDSGSGRKPSCKIYDVYHTYAG</sequence>
<dbReference type="Pfam" id="PF17786">
    <property type="entry name" value="Mannosidase_ig"/>
    <property type="match status" value="1"/>
</dbReference>
<dbReference type="EC" id="3.2.1.25" evidence="3"/>
<evidence type="ECO:0000256" key="1">
    <source>
        <dbReference type="ARBA" id="ARBA00000829"/>
    </source>
</evidence>
<dbReference type="InterPro" id="IPR036156">
    <property type="entry name" value="Beta-gal/glucu_dom_sf"/>
</dbReference>
<dbReference type="SUPFAM" id="SSF51445">
    <property type="entry name" value="(Trans)glycosidases"/>
    <property type="match status" value="1"/>
</dbReference>
<evidence type="ECO:0000256" key="2">
    <source>
        <dbReference type="ARBA" id="ARBA00004740"/>
    </source>
</evidence>
<comment type="pathway">
    <text evidence="2">Glycan metabolism; N-glycan degradation.</text>
</comment>
<reference evidence="12" key="1">
    <citation type="submission" date="2020-10" db="EMBL/GenBank/DDBJ databases">
        <authorList>
            <person name="Gilroy R."/>
        </authorList>
    </citation>
    <scope>NUCLEOTIDE SEQUENCE</scope>
    <source>
        <strain evidence="12">ChiSjej3B21-11622</strain>
    </source>
</reference>
<dbReference type="InterPro" id="IPR017853">
    <property type="entry name" value="GH"/>
</dbReference>
<dbReference type="Gene3D" id="2.60.120.260">
    <property type="entry name" value="Galactose-binding domain-like"/>
    <property type="match status" value="1"/>
</dbReference>
<dbReference type="GO" id="GO:0004567">
    <property type="term" value="F:beta-mannosidase activity"/>
    <property type="evidence" value="ECO:0007669"/>
    <property type="project" value="UniProtKB-EC"/>
</dbReference>
<evidence type="ECO:0000313" key="12">
    <source>
        <dbReference type="EMBL" id="HIQ95513.1"/>
    </source>
</evidence>
<evidence type="ECO:0000259" key="10">
    <source>
        <dbReference type="Pfam" id="PF17786"/>
    </source>
</evidence>
<evidence type="ECO:0000259" key="11">
    <source>
        <dbReference type="Pfam" id="PF22666"/>
    </source>
</evidence>
<dbReference type="Pfam" id="PF00703">
    <property type="entry name" value="Glyco_hydro_2"/>
    <property type="match status" value="1"/>
</dbReference>
<keyword evidence="5" id="KW-0326">Glycosidase</keyword>
<dbReference type="GO" id="GO:0005975">
    <property type="term" value="P:carbohydrate metabolic process"/>
    <property type="evidence" value="ECO:0007669"/>
    <property type="project" value="InterPro"/>
</dbReference>
<keyword evidence="4 12" id="KW-0378">Hydrolase</keyword>
<gene>
    <name evidence="12" type="ORF">IAB26_03025</name>
</gene>
<dbReference type="FunFam" id="3.20.20.80:FF:000050">
    <property type="entry name" value="Beta-mannosidase B"/>
    <property type="match status" value="1"/>
</dbReference>
<name>A0A9D0ZTX0_9FIRM</name>
<dbReference type="InterPro" id="IPR041447">
    <property type="entry name" value="Mannosidase_ig"/>
</dbReference>
<organism evidence="12 13">
    <name type="scientific">Candidatus Limivivens merdigallinarum</name>
    <dbReference type="NCBI Taxonomy" id="2840859"/>
    <lineage>
        <taxon>Bacteria</taxon>
        <taxon>Bacillati</taxon>
        <taxon>Bacillota</taxon>
        <taxon>Clostridia</taxon>
        <taxon>Lachnospirales</taxon>
        <taxon>Lachnospiraceae</taxon>
        <taxon>Lachnospiraceae incertae sedis</taxon>
        <taxon>Candidatus Limivivens</taxon>
    </lineage>
</organism>
<protein>
    <recommendedName>
        <fullName evidence="7">Beta-mannosidase B</fullName>
        <ecNumber evidence="3">3.2.1.25</ecNumber>
    </recommendedName>
    <alternativeName>
        <fullName evidence="8">Mannanase B</fullName>
    </alternativeName>
</protein>
<feature type="domain" description="Glycoside hydrolase family 2 immunoglobulin-like beta-sandwich" evidence="9">
    <location>
        <begin position="191"/>
        <end position="285"/>
    </location>
</feature>
<accession>A0A9D0ZTX0</accession>
<reference evidence="12" key="2">
    <citation type="journal article" date="2021" name="PeerJ">
        <title>Extensive microbial diversity within the chicken gut microbiome revealed by metagenomics and culture.</title>
        <authorList>
            <person name="Gilroy R."/>
            <person name="Ravi A."/>
            <person name="Getino M."/>
            <person name="Pursley I."/>
            <person name="Horton D.L."/>
            <person name="Alikhan N.F."/>
            <person name="Baker D."/>
            <person name="Gharbi K."/>
            <person name="Hall N."/>
            <person name="Watson M."/>
            <person name="Adriaenssens E.M."/>
            <person name="Foster-Nyarko E."/>
            <person name="Jarju S."/>
            <person name="Secka A."/>
            <person name="Antonio M."/>
            <person name="Oren A."/>
            <person name="Chaudhuri R.R."/>
            <person name="La Ragione R."/>
            <person name="Hildebrand F."/>
            <person name="Pallen M.J."/>
        </authorList>
    </citation>
    <scope>NUCLEOTIDE SEQUENCE</scope>
    <source>
        <strain evidence="12">ChiSjej3B21-11622</strain>
    </source>
</reference>
<dbReference type="EMBL" id="DVFT01000042">
    <property type="protein sequence ID" value="HIQ95513.1"/>
    <property type="molecule type" value="Genomic_DNA"/>
</dbReference>
<evidence type="ECO:0000313" key="13">
    <source>
        <dbReference type="Proteomes" id="UP000886886"/>
    </source>
</evidence>
<evidence type="ECO:0000256" key="6">
    <source>
        <dbReference type="ARBA" id="ARBA00038429"/>
    </source>
</evidence>
<evidence type="ECO:0000256" key="8">
    <source>
        <dbReference type="ARBA" id="ARBA00041614"/>
    </source>
</evidence>
<dbReference type="SUPFAM" id="SSF49785">
    <property type="entry name" value="Galactose-binding domain-like"/>
    <property type="match status" value="1"/>
</dbReference>
<evidence type="ECO:0000256" key="7">
    <source>
        <dbReference type="ARBA" id="ARBA00041069"/>
    </source>
</evidence>
<comment type="catalytic activity">
    <reaction evidence="1">
        <text>Hydrolysis of terminal, non-reducing beta-D-mannose residues in beta-D-mannosides.</text>
        <dbReference type="EC" id="3.2.1.25"/>
    </reaction>
</comment>
<dbReference type="Gene3D" id="3.20.20.80">
    <property type="entry name" value="Glycosidases"/>
    <property type="match status" value="1"/>
</dbReference>
<comment type="similarity">
    <text evidence="6">Belongs to the glycosyl hydrolase 2 family. Beta-mannosidase B subfamily.</text>
</comment>
<feature type="domain" description="Beta-mannosidase-like galactose-binding" evidence="11">
    <location>
        <begin position="10"/>
        <end position="179"/>
    </location>
</feature>
<feature type="domain" description="Mannosidase Ig/CBM-like" evidence="10">
    <location>
        <begin position="640"/>
        <end position="730"/>
    </location>
</feature>
<dbReference type="AlphaFoldDB" id="A0A9D0ZTX0"/>
<dbReference type="PANTHER" id="PTHR43730">
    <property type="entry name" value="BETA-MANNOSIDASE"/>
    <property type="match status" value="1"/>
</dbReference>
<dbReference type="SUPFAM" id="SSF49303">
    <property type="entry name" value="beta-Galactosidase/glucuronidase domain"/>
    <property type="match status" value="1"/>
</dbReference>
<dbReference type="InterPro" id="IPR006102">
    <property type="entry name" value="Ig-like_GH2"/>
</dbReference>
<evidence type="ECO:0000259" key="9">
    <source>
        <dbReference type="Pfam" id="PF00703"/>
    </source>
</evidence>
<dbReference type="Gene3D" id="2.60.40.10">
    <property type="entry name" value="Immunoglobulins"/>
    <property type="match status" value="1"/>
</dbReference>
<dbReference type="GO" id="GO:0006516">
    <property type="term" value="P:glycoprotein catabolic process"/>
    <property type="evidence" value="ECO:0007669"/>
    <property type="project" value="TreeGrafter"/>
</dbReference>
<dbReference type="Pfam" id="PF22666">
    <property type="entry name" value="Glyco_hydro_2_N2"/>
    <property type="match status" value="1"/>
</dbReference>
<dbReference type="PANTHER" id="PTHR43730:SF1">
    <property type="entry name" value="BETA-MANNOSIDASE"/>
    <property type="match status" value="1"/>
</dbReference>
<dbReference type="InterPro" id="IPR008979">
    <property type="entry name" value="Galactose-bd-like_sf"/>
</dbReference>
<evidence type="ECO:0000256" key="5">
    <source>
        <dbReference type="ARBA" id="ARBA00023295"/>
    </source>
</evidence>
<dbReference type="InterPro" id="IPR054593">
    <property type="entry name" value="Beta-mannosidase-like_N2"/>
</dbReference>
<dbReference type="InterPro" id="IPR013783">
    <property type="entry name" value="Ig-like_fold"/>
</dbReference>
<evidence type="ECO:0000256" key="3">
    <source>
        <dbReference type="ARBA" id="ARBA00012754"/>
    </source>
</evidence>